<dbReference type="GO" id="GO:0006612">
    <property type="term" value="P:protein targeting to membrane"/>
    <property type="evidence" value="ECO:0007669"/>
    <property type="project" value="TreeGrafter"/>
</dbReference>
<keyword evidence="4 10" id="KW-1133">Transmembrane helix</keyword>
<evidence type="ECO:0000256" key="2">
    <source>
        <dbReference type="ARBA" id="ARBA00022679"/>
    </source>
</evidence>
<keyword evidence="3 10" id="KW-0812">Transmembrane</keyword>
<feature type="transmembrane region" description="Helical" evidence="10">
    <location>
        <begin position="92"/>
        <end position="111"/>
    </location>
</feature>
<evidence type="ECO:0000313" key="12">
    <source>
        <dbReference type="EMBL" id="CAC5402595.1"/>
    </source>
</evidence>
<dbReference type="EC" id="2.3.1.225" evidence="10"/>
<evidence type="ECO:0000256" key="3">
    <source>
        <dbReference type="ARBA" id="ARBA00022692"/>
    </source>
</evidence>
<evidence type="ECO:0000313" key="13">
    <source>
        <dbReference type="Proteomes" id="UP000507470"/>
    </source>
</evidence>
<keyword evidence="6 10" id="KW-0472">Membrane</keyword>
<evidence type="ECO:0000256" key="4">
    <source>
        <dbReference type="ARBA" id="ARBA00022989"/>
    </source>
</evidence>
<evidence type="ECO:0000256" key="6">
    <source>
        <dbReference type="ARBA" id="ARBA00023136"/>
    </source>
</evidence>
<proteinExistence type="inferred from homology"/>
<gene>
    <name evidence="12" type="ORF">MCOR_36529</name>
</gene>
<comment type="similarity">
    <text evidence="10">Belongs to the DHHC palmitoyltransferase family.</text>
</comment>
<feature type="transmembrane region" description="Helical" evidence="10">
    <location>
        <begin position="269"/>
        <end position="291"/>
    </location>
</feature>
<keyword evidence="7" id="KW-0564">Palmitate</keyword>
<dbReference type="GO" id="GO:0019706">
    <property type="term" value="F:protein-cysteine S-palmitoyltransferase activity"/>
    <property type="evidence" value="ECO:0007669"/>
    <property type="project" value="UniProtKB-EC"/>
</dbReference>
<sequence>MKLGVRTKSRTPKKMSATEGLCCCEYENLDGERSHILACCCDCEALDQIVDRCFKCEKIPDGMVQRFFDTLNDRCRFPGIFGKGAVRMNLDIFAPCCLVVASFSLMIYFFIKTKKSPSILRHGIKDATREKSSKHVSVNLENNTNDRVDDMLSKEIAEKDVTWVDSRPIKDGKLKIWCENCHFKKPARSGHCSICNACISVRDHHCVWIDCCIGSHNHRSFIIAMALFLFCGFYGFHLTMTTVCTPEMYFDWFLFPSDCRFLYIDFQTAVSFVAACYTLMASMLMLCNFIYQIVLISQNTTSQEFHQASRRGLRTKCFTVKNNIHNNGFIKNWIAFIFTRREDKGNIP</sequence>
<dbReference type="PANTHER" id="PTHR22883">
    <property type="entry name" value="ZINC FINGER DHHC DOMAIN CONTAINING PROTEIN"/>
    <property type="match status" value="1"/>
</dbReference>
<name>A0A6J8D3B7_MYTCO</name>
<comment type="subcellular location">
    <subcellularLocation>
        <location evidence="1">Golgi apparatus</location>
        <location evidence="1">trans-Golgi network membrane</location>
        <topology evidence="1">Multi-pass membrane protein</topology>
    </subcellularLocation>
</comment>
<evidence type="ECO:0000256" key="1">
    <source>
        <dbReference type="ARBA" id="ARBA00004166"/>
    </source>
</evidence>
<evidence type="ECO:0000256" key="8">
    <source>
        <dbReference type="ARBA" id="ARBA00023288"/>
    </source>
</evidence>
<dbReference type="GO" id="GO:0005794">
    <property type="term" value="C:Golgi apparatus"/>
    <property type="evidence" value="ECO:0007669"/>
    <property type="project" value="UniProtKB-SubCell"/>
</dbReference>
<reference evidence="12 13" key="1">
    <citation type="submission" date="2020-06" db="EMBL/GenBank/DDBJ databases">
        <authorList>
            <person name="Li R."/>
            <person name="Bekaert M."/>
        </authorList>
    </citation>
    <scope>NUCLEOTIDE SEQUENCE [LARGE SCALE GENOMIC DNA]</scope>
    <source>
        <strain evidence="13">wild</strain>
    </source>
</reference>
<dbReference type="Pfam" id="PF01529">
    <property type="entry name" value="DHHC"/>
    <property type="match status" value="1"/>
</dbReference>
<dbReference type="InterPro" id="IPR039859">
    <property type="entry name" value="PFA4/ZDH16/20/ERF2-like"/>
</dbReference>
<comment type="domain">
    <text evidence="10">The DHHC domain is required for palmitoyltransferase activity.</text>
</comment>
<dbReference type="PROSITE" id="PS50216">
    <property type="entry name" value="DHHC"/>
    <property type="match status" value="1"/>
</dbReference>
<dbReference type="GO" id="GO:0005783">
    <property type="term" value="C:endoplasmic reticulum"/>
    <property type="evidence" value="ECO:0007669"/>
    <property type="project" value="TreeGrafter"/>
</dbReference>
<keyword evidence="5" id="KW-0333">Golgi apparatus</keyword>
<dbReference type="EMBL" id="CACVKT020006534">
    <property type="protein sequence ID" value="CAC5402595.1"/>
    <property type="molecule type" value="Genomic_DNA"/>
</dbReference>
<dbReference type="InterPro" id="IPR001594">
    <property type="entry name" value="Palmitoyltrfase_DHHC"/>
</dbReference>
<keyword evidence="8" id="KW-0449">Lipoprotein</keyword>
<protein>
    <recommendedName>
        <fullName evidence="10">Palmitoyltransferase</fullName>
        <ecNumber evidence="10">2.3.1.225</ecNumber>
    </recommendedName>
</protein>
<dbReference type="OrthoDB" id="430659at2759"/>
<evidence type="ECO:0000256" key="10">
    <source>
        <dbReference type="RuleBase" id="RU079119"/>
    </source>
</evidence>
<evidence type="ECO:0000256" key="7">
    <source>
        <dbReference type="ARBA" id="ARBA00023139"/>
    </source>
</evidence>
<evidence type="ECO:0000259" key="11">
    <source>
        <dbReference type="Pfam" id="PF01529"/>
    </source>
</evidence>
<keyword evidence="9 10" id="KW-0012">Acyltransferase</keyword>
<dbReference type="PANTHER" id="PTHR22883:SF475">
    <property type="entry name" value="PALMITOYLTRANSFERASE ZDHHC23"/>
    <property type="match status" value="1"/>
</dbReference>
<keyword evidence="2 10" id="KW-0808">Transferase</keyword>
<dbReference type="AlphaFoldDB" id="A0A6J8D3B7"/>
<dbReference type="Proteomes" id="UP000507470">
    <property type="component" value="Unassembled WGS sequence"/>
</dbReference>
<feature type="domain" description="Palmitoyltransferase DHHC" evidence="11">
    <location>
        <begin position="177"/>
        <end position="307"/>
    </location>
</feature>
<feature type="transmembrane region" description="Helical" evidence="10">
    <location>
        <begin position="221"/>
        <end position="249"/>
    </location>
</feature>
<evidence type="ECO:0000256" key="5">
    <source>
        <dbReference type="ARBA" id="ARBA00023034"/>
    </source>
</evidence>
<evidence type="ECO:0000256" key="9">
    <source>
        <dbReference type="ARBA" id="ARBA00023315"/>
    </source>
</evidence>
<accession>A0A6J8D3B7</accession>
<comment type="catalytic activity">
    <reaction evidence="10">
        <text>L-cysteinyl-[protein] + hexadecanoyl-CoA = S-hexadecanoyl-L-cysteinyl-[protein] + CoA</text>
        <dbReference type="Rhea" id="RHEA:36683"/>
        <dbReference type="Rhea" id="RHEA-COMP:10131"/>
        <dbReference type="Rhea" id="RHEA-COMP:11032"/>
        <dbReference type="ChEBI" id="CHEBI:29950"/>
        <dbReference type="ChEBI" id="CHEBI:57287"/>
        <dbReference type="ChEBI" id="CHEBI:57379"/>
        <dbReference type="ChEBI" id="CHEBI:74151"/>
        <dbReference type="EC" id="2.3.1.225"/>
    </reaction>
</comment>
<keyword evidence="13" id="KW-1185">Reference proteome</keyword>
<organism evidence="12 13">
    <name type="scientific">Mytilus coruscus</name>
    <name type="common">Sea mussel</name>
    <dbReference type="NCBI Taxonomy" id="42192"/>
    <lineage>
        <taxon>Eukaryota</taxon>
        <taxon>Metazoa</taxon>
        <taxon>Spiralia</taxon>
        <taxon>Lophotrochozoa</taxon>
        <taxon>Mollusca</taxon>
        <taxon>Bivalvia</taxon>
        <taxon>Autobranchia</taxon>
        <taxon>Pteriomorphia</taxon>
        <taxon>Mytilida</taxon>
        <taxon>Mytiloidea</taxon>
        <taxon>Mytilidae</taxon>
        <taxon>Mytilinae</taxon>
        <taxon>Mytilus</taxon>
    </lineage>
</organism>